<evidence type="ECO:0000256" key="12">
    <source>
        <dbReference type="ARBA" id="ARBA00023180"/>
    </source>
</evidence>
<comment type="subunit">
    <text evidence="6">Monomer.</text>
</comment>
<dbReference type="Proteomes" id="UP001181693">
    <property type="component" value="Unassembled WGS sequence"/>
</dbReference>
<evidence type="ECO:0000259" key="18">
    <source>
        <dbReference type="Pfam" id="PF02836"/>
    </source>
</evidence>
<feature type="domain" description="Beta-mannosidase-like galactose-binding" evidence="21">
    <location>
        <begin position="107"/>
        <end position="182"/>
    </location>
</feature>
<evidence type="ECO:0000259" key="19">
    <source>
        <dbReference type="Pfam" id="PF17753"/>
    </source>
</evidence>
<evidence type="ECO:0000313" key="22">
    <source>
        <dbReference type="EMBL" id="DBA28843.1"/>
    </source>
</evidence>
<dbReference type="InterPro" id="IPR041447">
    <property type="entry name" value="Mannosidase_ig"/>
</dbReference>
<dbReference type="InterPro" id="IPR050887">
    <property type="entry name" value="Beta-mannosidase_GH2"/>
</dbReference>
<keyword evidence="9 17" id="KW-0732">Signal</keyword>
<reference evidence="22" key="1">
    <citation type="thesis" date="2020" institute="ProQuest LLC" country="789 East Eisenhower Parkway, Ann Arbor, MI, USA">
        <title>Comparative Genomics and Chromosome Evolution.</title>
        <authorList>
            <person name="Mudd A.B."/>
        </authorList>
    </citation>
    <scope>NUCLEOTIDE SEQUENCE</scope>
    <source>
        <strain evidence="22">1538</strain>
        <tissue evidence="22">Blood</tissue>
    </source>
</reference>
<comment type="subcellular location">
    <subcellularLocation>
        <location evidence="3">Lysosome</location>
    </subcellularLocation>
</comment>
<dbReference type="PANTHER" id="PTHR43730:SF1">
    <property type="entry name" value="BETA-MANNOSIDASE"/>
    <property type="match status" value="1"/>
</dbReference>
<evidence type="ECO:0000256" key="1">
    <source>
        <dbReference type="ARBA" id="ARBA00000829"/>
    </source>
</evidence>
<dbReference type="InterPro" id="IPR017853">
    <property type="entry name" value="GH"/>
</dbReference>
<dbReference type="GO" id="GO:0006516">
    <property type="term" value="P:glycoprotein catabolic process"/>
    <property type="evidence" value="ECO:0007669"/>
    <property type="project" value="TreeGrafter"/>
</dbReference>
<evidence type="ECO:0000256" key="15">
    <source>
        <dbReference type="ARBA" id="ARBA00032581"/>
    </source>
</evidence>
<keyword evidence="14" id="KW-0326">Glycosidase</keyword>
<dbReference type="Pfam" id="PF02836">
    <property type="entry name" value="Glyco_hydro_2_C"/>
    <property type="match status" value="1"/>
</dbReference>
<evidence type="ECO:0000256" key="13">
    <source>
        <dbReference type="ARBA" id="ARBA00023228"/>
    </source>
</evidence>
<feature type="chain" id="PRO_5044022248" description="Beta-mannosidase" evidence="17">
    <location>
        <begin position="22"/>
        <end position="853"/>
    </location>
</feature>
<comment type="function">
    <text evidence="2">Exoglycosidase that cleaves the single beta-linked mannose residue from the non-reducing end of all N-linked glycoprotein oligosaccharides.</text>
</comment>
<evidence type="ECO:0000256" key="11">
    <source>
        <dbReference type="ARBA" id="ARBA00023157"/>
    </source>
</evidence>
<evidence type="ECO:0000256" key="9">
    <source>
        <dbReference type="ARBA" id="ARBA00022729"/>
    </source>
</evidence>
<dbReference type="FunFam" id="2.60.40.10:FF:000650">
    <property type="entry name" value="Mannosidase beta"/>
    <property type="match status" value="1"/>
</dbReference>
<dbReference type="InterPro" id="IPR006103">
    <property type="entry name" value="Glyco_hydro_2_cat"/>
</dbReference>
<accession>A0AAV3ANZ3</accession>
<keyword evidence="13" id="KW-0458">Lysosome</keyword>
<dbReference type="InterPro" id="IPR036156">
    <property type="entry name" value="Beta-gal/glucu_dom_sf"/>
</dbReference>
<evidence type="ECO:0000259" key="21">
    <source>
        <dbReference type="Pfam" id="PF22666"/>
    </source>
</evidence>
<dbReference type="InterPro" id="IPR041625">
    <property type="entry name" value="Beta-mannosidase_Ig"/>
</dbReference>
<comment type="similarity">
    <text evidence="5">Belongs to the glycosyl hydrolase 2 family.</text>
</comment>
<feature type="signal peptide" evidence="17">
    <location>
        <begin position="1"/>
        <end position="21"/>
    </location>
</feature>
<dbReference type="PANTHER" id="PTHR43730">
    <property type="entry name" value="BETA-MANNOSIDASE"/>
    <property type="match status" value="1"/>
</dbReference>
<feature type="domain" description="Beta-mannosidase-like galactose-binding" evidence="21">
    <location>
        <begin position="39"/>
        <end position="100"/>
    </location>
</feature>
<organism evidence="22 23">
    <name type="scientific">Pyxicephalus adspersus</name>
    <name type="common">African bullfrog</name>
    <dbReference type="NCBI Taxonomy" id="30357"/>
    <lineage>
        <taxon>Eukaryota</taxon>
        <taxon>Metazoa</taxon>
        <taxon>Chordata</taxon>
        <taxon>Craniata</taxon>
        <taxon>Vertebrata</taxon>
        <taxon>Euteleostomi</taxon>
        <taxon>Amphibia</taxon>
        <taxon>Batrachia</taxon>
        <taxon>Anura</taxon>
        <taxon>Neobatrachia</taxon>
        <taxon>Ranoidea</taxon>
        <taxon>Pyxicephalidae</taxon>
        <taxon>Pyxicephalinae</taxon>
        <taxon>Pyxicephalus</taxon>
    </lineage>
</organism>
<evidence type="ECO:0000313" key="23">
    <source>
        <dbReference type="Proteomes" id="UP001181693"/>
    </source>
</evidence>
<keyword evidence="11" id="KW-1015">Disulfide bond</keyword>
<dbReference type="InterPro" id="IPR054593">
    <property type="entry name" value="Beta-mannosidase-like_N2"/>
</dbReference>
<dbReference type="SUPFAM" id="SSF49785">
    <property type="entry name" value="Galactose-binding domain-like"/>
    <property type="match status" value="1"/>
</dbReference>
<dbReference type="Pfam" id="PF22666">
    <property type="entry name" value="Glyco_hydro_2_N2"/>
    <property type="match status" value="2"/>
</dbReference>
<feature type="domain" description="Glycoside hydrolase family 2 catalytic" evidence="18">
    <location>
        <begin position="323"/>
        <end position="541"/>
    </location>
</feature>
<dbReference type="SUPFAM" id="SSF49303">
    <property type="entry name" value="beta-Galactosidase/glucuronidase domain"/>
    <property type="match status" value="3"/>
</dbReference>
<keyword evidence="12" id="KW-0325">Glycoprotein</keyword>
<comment type="caution">
    <text evidence="22">The sequence shown here is derived from an EMBL/GenBank/DDBJ whole genome shotgun (WGS) entry which is preliminary data.</text>
</comment>
<dbReference type="Gene3D" id="2.60.40.10">
    <property type="entry name" value="Immunoglobulins"/>
    <property type="match status" value="3"/>
</dbReference>
<keyword evidence="10" id="KW-0378">Hydrolase</keyword>
<dbReference type="EC" id="3.2.1.25" evidence="7"/>
<proteinExistence type="inferred from homology"/>
<dbReference type="InterPro" id="IPR008979">
    <property type="entry name" value="Galactose-bd-like_sf"/>
</dbReference>
<dbReference type="SUPFAM" id="SSF51445">
    <property type="entry name" value="(Trans)glycosidases"/>
    <property type="match status" value="1"/>
</dbReference>
<evidence type="ECO:0000256" key="8">
    <source>
        <dbReference type="ARBA" id="ARBA00015707"/>
    </source>
</evidence>
<evidence type="ECO:0000256" key="16">
    <source>
        <dbReference type="ARBA" id="ARBA00033445"/>
    </source>
</evidence>
<evidence type="ECO:0000256" key="6">
    <source>
        <dbReference type="ARBA" id="ARBA00011245"/>
    </source>
</evidence>
<sequence>MAIGWAPVLPLLWGLLQITSGNLLQHNSTVQVYSLNGKWALRNSNSSIKLYGDVPGCVHTAMFSWGLIKDPYISFNDIAYKWISHDGWIYSNEFTLPPNIRCASYNTTDITKYVSENNYVEIKFQSAVEWAKEKSINHSYGIPPKCPPDVQKGECHVNFIRKAQCSFSWDWGPSFPTQGIWREIRIEAYNLVNLEYISYMTAFDNSTSQWIIIIEPVFDTIAEKPLEARVAVKVPNLYLDHSHDVIIAPGEGTFEIIIKISKNASVNLWWPNGYGMQSGYNMSVTFNIGTEQVIQKTTKIYFRTVELIEEPISGSPGLSFYMKINGVPIFLKGSNWIPADSFQDRVNSDKLRVLLRSVVDANMNALRVWGGGIYESDDFYSLCNELGIMVWHDFMFACSLYPSDDWFLDTVKAEVTHQIRRLKSHPCIIVWSGNNENEAAIASDWFSIPSAMREVYVQDYITLYIKSIRELVLKMDGTRPFIASSPTNGKETIKENWLSKDPYDNHYGDTHYYNYVTDCWDWKSYPRPRFASEYGFQSWPSFSTIAQISSPEDWSYTSNFTEHRQHHAGGNMQMIDQASLHYNSPMNSDPIRKFQDTLYLTQVMQAQCVKLQTEFYRRSQSEIVNGLGFTMGALYWQLNDIWQAPSWSSIEYGGKWKMLHYYAKNFFAPVATSSFEDNDILHIYGVSDLSKDCSFKLALEVYKWDSLVPTYETVTEDFIIKSQSSGQIYQETVSELLQRCNSTRLNAVLVYYLLHDGEIYGSKNWHFLSSPKEAEGLLKSNITVNQGTYVFTLINSYPAAFVWLDVGNIAGRFSDNGFLLIEHKTAIYFYTWKPTTVAELEKALHITTLRDIY</sequence>
<feature type="domain" description="Beta-mannosidase Ig-fold" evidence="19">
    <location>
        <begin position="779"/>
        <end position="852"/>
    </location>
</feature>
<dbReference type="GO" id="GO:0005975">
    <property type="term" value="P:carbohydrate metabolic process"/>
    <property type="evidence" value="ECO:0007669"/>
    <property type="project" value="InterPro"/>
</dbReference>
<dbReference type="AlphaFoldDB" id="A0AAV3ANZ3"/>
<protein>
    <recommendedName>
        <fullName evidence="8">Beta-mannosidase</fullName>
        <ecNumber evidence="7">3.2.1.25</ecNumber>
    </recommendedName>
    <alternativeName>
        <fullName evidence="15">Lysosomal beta A mannosidase</fullName>
    </alternativeName>
    <alternativeName>
        <fullName evidence="16">Mannanase</fullName>
    </alternativeName>
</protein>
<dbReference type="Gene3D" id="3.20.20.80">
    <property type="entry name" value="Glycosidases"/>
    <property type="match status" value="1"/>
</dbReference>
<dbReference type="InterPro" id="IPR013783">
    <property type="entry name" value="Ig-like_fold"/>
</dbReference>
<dbReference type="GO" id="GO:0004567">
    <property type="term" value="F:beta-mannosidase activity"/>
    <property type="evidence" value="ECO:0007669"/>
    <property type="project" value="UniProtKB-EC"/>
</dbReference>
<comment type="catalytic activity">
    <reaction evidence="1">
        <text>Hydrolysis of terminal, non-reducing beta-D-mannose residues in beta-D-mannosides.</text>
        <dbReference type="EC" id="3.2.1.25"/>
    </reaction>
</comment>
<dbReference type="GO" id="GO:0005764">
    <property type="term" value="C:lysosome"/>
    <property type="evidence" value="ECO:0007669"/>
    <property type="project" value="UniProtKB-SubCell"/>
</dbReference>
<comment type="pathway">
    <text evidence="4">Glycan metabolism; N-glycan degradation.</text>
</comment>
<evidence type="ECO:0000259" key="20">
    <source>
        <dbReference type="Pfam" id="PF17786"/>
    </source>
</evidence>
<evidence type="ECO:0000256" key="2">
    <source>
        <dbReference type="ARBA" id="ARBA00003150"/>
    </source>
</evidence>
<evidence type="ECO:0000256" key="4">
    <source>
        <dbReference type="ARBA" id="ARBA00004740"/>
    </source>
</evidence>
<evidence type="ECO:0000256" key="10">
    <source>
        <dbReference type="ARBA" id="ARBA00022801"/>
    </source>
</evidence>
<evidence type="ECO:0000256" key="17">
    <source>
        <dbReference type="SAM" id="SignalP"/>
    </source>
</evidence>
<keyword evidence="23" id="KW-1185">Reference proteome</keyword>
<evidence type="ECO:0000256" key="14">
    <source>
        <dbReference type="ARBA" id="ARBA00023295"/>
    </source>
</evidence>
<evidence type="ECO:0000256" key="5">
    <source>
        <dbReference type="ARBA" id="ARBA00007401"/>
    </source>
</evidence>
<dbReference type="Gene3D" id="2.60.120.260">
    <property type="entry name" value="Galactose-binding domain-like"/>
    <property type="match status" value="2"/>
</dbReference>
<name>A0AAV3ANZ3_PYXAD</name>
<evidence type="ECO:0000256" key="3">
    <source>
        <dbReference type="ARBA" id="ARBA00004371"/>
    </source>
</evidence>
<dbReference type="EMBL" id="DYDO01000003">
    <property type="protein sequence ID" value="DBA28843.1"/>
    <property type="molecule type" value="Genomic_DNA"/>
</dbReference>
<feature type="domain" description="Mannosidase Ig/CBM-like" evidence="20">
    <location>
        <begin position="681"/>
        <end position="773"/>
    </location>
</feature>
<dbReference type="FunFam" id="3.20.20.80:FF:000035">
    <property type="entry name" value="Mannosidase beta"/>
    <property type="match status" value="1"/>
</dbReference>
<dbReference type="Pfam" id="PF17786">
    <property type="entry name" value="Mannosidase_ig"/>
    <property type="match status" value="1"/>
</dbReference>
<evidence type="ECO:0000256" key="7">
    <source>
        <dbReference type="ARBA" id="ARBA00012754"/>
    </source>
</evidence>
<dbReference type="Pfam" id="PF17753">
    <property type="entry name" value="Ig_mannosidase"/>
    <property type="match status" value="1"/>
</dbReference>
<gene>
    <name evidence="22" type="ORF">GDO54_009135</name>
</gene>